<keyword evidence="2" id="KW-1185">Reference proteome</keyword>
<name>A0AAD7F9L6_9AGAR</name>
<evidence type="ECO:0000313" key="2">
    <source>
        <dbReference type="Proteomes" id="UP001221142"/>
    </source>
</evidence>
<gene>
    <name evidence="1" type="ORF">FB45DRAFT_941739</name>
</gene>
<comment type="caution">
    <text evidence="1">The sequence shown here is derived from an EMBL/GenBank/DDBJ whole genome shotgun (WGS) entry which is preliminary data.</text>
</comment>
<protein>
    <submittedName>
        <fullName evidence="1">Uncharacterized protein</fullName>
    </submittedName>
</protein>
<proteinExistence type="predicted"/>
<dbReference type="EMBL" id="JARKIF010000034">
    <property type="protein sequence ID" value="KAJ7610830.1"/>
    <property type="molecule type" value="Genomic_DNA"/>
</dbReference>
<dbReference type="AlphaFoldDB" id="A0AAD7F9L6"/>
<reference evidence="1" key="1">
    <citation type="submission" date="2023-03" db="EMBL/GenBank/DDBJ databases">
        <title>Massive genome expansion in bonnet fungi (Mycena s.s.) driven by repeated elements and novel gene families across ecological guilds.</title>
        <authorList>
            <consortium name="Lawrence Berkeley National Laboratory"/>
            <person name="Harder C.B."/>
            <person name="Miyauchi S."/>
            <person name="Viragh M."/>
            <person name="Kuo A."/>
            <person name="Thoen E."/>
            <person name="Andreopoulos B."/>
            <person name="Lu D."/>
            <person name="Skrede I."/>
            <person name="Drula E."/>
            <person name="Henrissat B."/>
            <person name="Morin E."/>
            <person name="Kohler A."/>
            <person name="Barry K."/>
            <person name="LaButti K."/>
            <person name="Morin E."/>
            <person name="Salamov A."/>
            <person name="Lipzen A."/>
            <person name="Mereny Z."/>
            <person name="Hegedus B."/>
            <person name="Baldrian P."/>
            <person name="Stursova M."/>
            <person name="Weitz H."/>
            <person name="Taylor A."/>
            <person name="Grigoriev I.V."/>
            <person name="Nagy L.G."/>
            <person name="Martin F."/>
            <person name="Kauserud H."/>
        </authorList>
    </citation>
    <scope>NUCLEOTIDE SEQUENCE</scope>
    <source>
        <strain evidence="1">9284</strain>
    </source>
</reference>
<accession>A0AAD7F9L6</accession>
<evidence type="ECO:0000313" key="1">
    <source>
        <dbReference type="EMBL" id="KAJ7610830.1"/>
    </source>
</evidence>
<dbReference type="Proteomes" id="UP001221142">
    <property type="component" value="Unassembled WGS sequence"/>
</dbReference>
<sequence length="364" mass="41469">MSSSVENDSPEVKAMLQRIEEFMQDPPRPDRSESRTMKLNDVAWTDWIDLDERYSEQLDCKLEYHGSENTVVVTLGRSNVQQSLHVLLKPFSAIVHAADGFHLQYNVGLFTGSRPSRGVFIPDLTVTKDGVYNVAEPRFLQLPQYPIVFECGDPLSSFEDLRGKIPQYLDGTRGLLAVVCLFLHGEPYRNPPASYPVGLPKEPSDIKWEPREPLGDVTFEGHTWAPGIREITMEIYRNTDPVTVKKIDGLKPAVITIPATEDSSVEDQRAEVEHILGVLLQRTMTVETYVSHSGDGLELDWDGWLVYLDREVQLDAYDRYLRWMPPQVPSCPVKDEDEIPEREYLEGPRLKQLRLMKESRAGQV</sequence>
<organism evidence="1 2">
    <name type="scientific">Roridomyces roridus</name>
    <dbReference type="NCBI Taxonomy" id="1738132"/>
    <lineage>
        <taxon>Eukaryota</taxon>
        <taxon>Fungi</taxon>
        <taxon>Dikarya</taxon>
        <taxon>Basidiomycota</taxon>
        <taxon>Agaricomycotina</taxon>
        <taxon>Agaricomycetes</taxon>
        <taxon>Agaricomycetidae</taxon>
        <taxon>Agaricales</taxon>
        <taxon>Marasmiineae</taxon>
        <taxon>Mycenaceae</taxon>
        <taxon>Roridomyces</taxon>
    </lineage>
</organism>